<feature type="compositionally biased region" description="Acidic residues" evidence="1">
    <location>
        <begin position="111"/>
        <end position="123"/>
    </location>
</feature>
<evidence type="ECO:0000313" key="2">
    <source>
        <dbReference type="EMBL" id="VDM70619.1"/>
    </source>
</evidence>
<protein>
    <submittedName>
        <fullName evidence="2">Uncharacterized protein</fullName>
    </submittedName>
</protein>
<feature type="region of interest" description="Disordered" evidence="1">
    <location>
        <begin position="29"/>
        <end position="125"/>
    </location>
</feature>
<dbReference type="AlphaFoldDB" id="A0A3P7IU25"/>
<evidence type="ECO:0000256" key="1">
    <source>
        <dbReference type="SAM" id="MobiDB-lite"/>
    </source>
</evidence>
<name>A0A3P7IU25_STRVU</name>
<gene>
    <name evidence="2" type="ORF">SVUK_LOCUS5617</name>
</gene>
<organism evidence="2 3">
    <name type="scientific">Strongylus vulgaris</name>
    <name type="common">Blood worm</name>
    <dbReference type="NCBI Taxonomy" id="40348"/>
    <lineage>
        <taxon>Eukaryota</taxon>
        <taxon>Metazoa</taxon>
        <taxon>Ecdysozoa</taxon>
        <taxon>Nematoda</taxon>
        <taxon>Chromadorea</taxon>
        <taxon>Rhabditida</taxon>
        <taxon>Rhabditina</taxon>
        <taxon>Rhabditomorpha</taxon>
        <taxon>Strongyloidea</taxon>
        <taxon>Strongylidae</taxon>
        <taxon>Strongylus</taxon>
    </lineage>
</organism>
<feature type="compositionally biased region" description="Polar residues" evidence="1">
    <location>
        <begin position="41"/>
        <end position="60"/>
    </location>
</feature>
<dbReference type="Proteomes" id="UP000270094">
    <property type="component" value="Unassembled WGS sequence"/>
</dbReference>
<proteinExistence type="predicted"/>
<dbReference type="EMBL" id="UYYB01016909">
    <property type="protein sequence ID" value="VDM70619.1"/>
    <property type="molecule type" value="Genomic_DNA"/>
</dbReference>
<evidence type="ECO:0000313" key="3">
    <source>
        <dbReference type="Proteomes" id="UP000270094"/>
    </source>
</evidence>
<accession>A0A3P7IU25</accession>
<sequence length="143" mass="16155">MSSWNRNGGAWSEANCTLVAPYFTCKTATIKSRNRKGGQGHTRNVNTQGDNQKVKNNQGSGKKVMDKGGCQRGGGQTVNPCLEDGKNVEDGQEGDDYIRDYAGGRKKSKDYEDEEEEEEEEVDYMQWKSFYEDNRVPESLRQQ</sequence>
<keyword evidence="3" id="KW-1185">Reference proteome</keyword>
<reference evidence="2 3" key="1">
    <citation type="submission" date="2018-11" db="EMBL/GenBank/DDBJ databases">
        <authorList>
            <consortium name="Pathogen Informatics"/>
        </authorList>
    </citation>
    <scope>NUCLEOTIDE SEQUENCE [LARGE SCALE GENOMIC DNA]</scope>
</reference>